<dbReference type="SUPFAM" id="SSF57903">
    <property type="entry name" value="FYVE/PHD zinc finger"/>
    <property type="match status" value="1"/>
</dbReference>
<name>A0A835YB54_9CHLO</name>
<keyword evidence="1" id="KW-0479">Metal-binding</keyword>
<dbReference type="GO" id="GO:0008270">
    <property type="term" value="F:zinc ion binding"/>
    <property type="evidence" value="ECO:0007669"/>
    <property type="project" value="UniProtKB-KW"/>
</dbReference>
<feature type="compositionally biased region" description="Basic and acidic residues" evidence="4">
    <location>
        <begin position="469"/>
        <end position="479"/>
    </location>
</feature>
<comment type="caution">
    <text evidence="6">The sequence shown here is derived from an EMBL/GenBank/DDBJ whole genome shotgun (WGS) entry which is preliminary data.</text>
</comment>
<dbReference type="GO" id="GO:0009507">
    <property type="term" value="C:chloroplast"/>
    <property type="evidence" value="ECO:0007669"/>
    <property type="project" value="TreeGrafter"/>
</dbReference>
<dbReference type="AlphaFoldDB" id="A0A835YB54"/>
<accession>A0A835YB54</accession>
<protein>
    <recommendedName>
        <fullName evidence="5">Zinc finger PHD-type domain-containing protein</fullName>
    </recommendedName>
</protein>
<dbReference type="OrthoDB" id="2016221at2759"/>
<evidence type="ECO:0000256" key="3">
    <source>
        <dbReference type="ARBA" id="ARBA00022833"/>
    </source>
</evidence>
<proteinExistence type="predicted"/>
<feature type="region of interest" description="Disordered" evidence="4">
    <location>
        <begin position="114"/>
        <end position="137"/>
    </location>
</feature>
<keyword evidence="2" id="KW-0863">Zinc-finger</keyword>
<feature type="compositionally biased region" description="Basic and acidic residues" evidence="4">
    <location>
        <begin position="743"/>
        <end position="753"/>
    </location>
</feature>
<dbReference type="EMBL" id="JAEHOE010000023">
    <property type="protein sequence ID" value="KAG2495665.1"/>
    <property type="molecule type" value="Genomic_DNA"/>
</dbReference>
<organism evidence="6 7">
    <name type="scientific">Edaphochlamys debaryana</name>
    <dbReference type="NCBI Taxonomy" id="47281"/>
    <lineage>
        <taxon>Eukaryota</taxon>
        <taxon>Viridiplantae</taxon>
        <taxon>Chlorophyta</taxon>
        <taxon>core chlorophytes</taxon>
        <taxon>Chlorophyceae</taxon>
        <taxon>CS clade</taxon>
        <taxon>Chlamydomonadales</taxon>
        <taxon>Chlamydomonadales incertae sedis</taxon>
        <taxon>Edaphochlamys</taxon>
    </lineage>
</organism>
<feature type="compositionally biased region" description="Low complexity" evidence="4">
    <location>
        <begin position="53"/>
        <end position="66"/>
    </location>
</feature>
<dbReference type="SMART" id="SM00249">
    <property type="entry name" value="PHD"/>
    <property type="match status" value="1"/>
</dbReference>
<evidence type="ECO:0000313" key="6">
    <source>
        <dbReference type="EMBL" id="KAG2495665.1"/>
    </source>
</evidence>
<feature type="region of interest" description="Disordered" evidence="4">
    <location>
        <begin position="45"/>
        <end position="66"/>
    </location>
</feature>
<gene>
    <name evidence="6" type="ORF">HYH03_006265</name>
</gene>
<evidence type="ECO:0000313" key="7">
    <source>
        <dbReference type="Proteomes" id="UP000612055"/>
    </source>
</evidence>
<dbReference type="InterPro" id="IPR013083">
    <property type="entry name" value="Znf_RING/FYVE/PHD"/>
</dbReference>
<feature type="domain" description="Zinc finger PHD-type" evidence="5">
    <location>
        <begin position="217"/>
        <end position="271"/>
    </location>
</feature>
<evidence type="ECO:0000256" key="4">
    <source>
        <dbReference type="SAM" id="MobiDB-lite"/>
    </source>
</evidence>
<evidence type="ECO:0000256" key="1">
    <source>
        <dbReference type="ARBA" id="ARBA00022723"/>
    </source>
</evidence>
<sequence length="806" mass="84004">MAATERRGLRPCALVAGPPALLTSSNTSHPVPLIFHTAWNNRGWASRSPSSTGPAVGGASSHAAPPSSFAGPAWHTTLFAVFSRGSSSAPGLEHAAFASVTLASVRGGALLARAPPAAPPAAASPAPPEASASAAPSELGAASASVGSGSAGWASRRPQPLFSLARAGLGAGGSDDVALDGAQADAVVAGLIGAGGGGEEGEEDGEAAAERALERIRCGFCRRRVGSSAAGGPVLLCDGCHRPFHGACCRYRGVSTRRGERGTWHHCGECAESAAAWRQRAAEGGPAPAGSGRSWELLPTSAVGLPAGRKAEVTEGLRQAASLLASEYGPQVVDAVLDSDYAVLVRDVGQTPVAAAGLDVYGRDVVVLDLMAATEGGAGEQAHVGALLDSLDGWLREAHVRSWVAVLPSGSDGAEQRAQQRRFRERGFGALGWRAAAAWGAELPGFPEGPGWVRRAGADVLLVKRLEGGRGKGEGKEGEGAGEAQAGSRGRAGRVREVVGGAARGLWGGVAGAARGVIGYVTLGAASTSGRAASGSGVRAPLRWTPQQSRQLRCRAVDTPKKVDPQRTSISPLDSIAMKTIEDLDKDYCDEFVCTSSPAVEQTVRSMARELTRGRYTTTALYQTNVTYNDGFRSFTGPQGYLRQRWIADRVLNAKGTVLKMRMSNRDTSEIVWRLTGTLAFGGLPLDITATTTCEHNLLTGRIEIQTERWDLSKCSPPAAALATASRAAWSARQWLLDAKEGLHSEHHKDNDTNHLGGGENMPKDPTRFFLNGPSDNAQSELFAIGFLLSLAYLAFKLFGELQTLQ</sequence>
<dbReference type="PANTHER" id="PTHR36334">
    <property type="entry name" value="PROTEIN, PUTATIVE (DUF2358)-RELATED"/>
    <property type="match status" value="1"/>
</dbReference>
<dbReference type="Proteomes" id="UP000612055">
    <property type="component" value="Unassembled WGS sequence"/>
</dbReference>
<feature type="region of interest" description="Disordered" evidence="4">
    <location>
        <begin position="469"/>
        <end position="492"/>
    </location>
</feature>
<evidence type="ECO:0000256" key="2">
    <source>
        <dbReference type="ARBA" id="ARBA00022771"/>
    </source>
</evidence>
<dbReference type="PANTHER" id="PTHR36334:SF1">
    <property type="entry name" value="PROTEIN, PUTATIVE (DUF2358)-RELATED"/>
    <property type="match status" value="1"/>
</dbReference>
<dbReference type="InterPro" id="IPR001965">
    <property type="entry name" value="Znf_PHD"/>
</dbReference>
<keyword evidence="3" id="KW-0862">Zinc</keyword>
<evidence type="ECO:0000259" key="5">
    <source>
        <dbReference type="SMART" id="SM00249"/>
    </source>
</evidence>
<keyword evidence="7" id="KW-1185">Reference proteome</keyword>
<dbReference type="Gene3D" id="3.30.40.10">
    <property type="entry name" value="Zinc/RING finger domain, C3HC4 (zinc finger)"/>
    <property type="match status" value="1"/>
</dbReference>
<feature type="region of interest" description="Disordered" evidence="4">
    <location>
        <begin position="743"/>
        <end position="770"/>
    </location>
</feature>
<reference evidence="6" key="1">
    <citation type="journal article" date="2020" name="bioRxiv">
        <title>Comparative genomics of Chlamydomonas.</title>
        <authorList>
            <person name="Craig R.J."/>
            <person name="Hasan A.R."/>
            <person name="Ness R.W."/>
            <person name="Keightley P.D."/>
        </authorList>
    </citation>
    <scope>NUCLEOTIDE SEQUENCE</scope>
    <source>
        <strain evidence="6">CCAP 11/70</strain>
    </source>
</reference>
<dbReference type="InterPro" id="IPR011011">
    <property type="entry name" value="Znf_FYVE_PHD"/>
</dbReference>
<dbReference type="CDD" id="cd15489">
    <property type="entry name" value="PHD_SF"/>
    <property type="match status" value="1"/>
</dbReference>